<reference evidence="5 6" key="1">
    <citation type="journal article" date="2019" name="Front. Genet.">
        <title>Whole-Genome Sequencing of the Opportunistic Yeast Pathogen Candida inconspicua Uncovers Its Hybrid Origin.</title>
        <authorList>
            <person name="Mixao V."/>
            <person name="Hansen A.P."/>
            <person name="Saus E."/>
            <person name="Boekhout T."/>
            <person name="Lass-Florl C."/>
            <person name="Gabaldon T."/>
        </authorList>
    </citation>
    <scope>NUCLEOTIDE SEQUENCE [LARGE SCALE GENOMIC DNA]</scope>
    <source>
        <strain evidence="5 6">CBS 180</strain>
    </source>
</reference>
<proteinExistence type="predicted"/>
<dbReference type="GO" id="GO:0003700">
    <property type="term" value="F:DNA-binding transcription factor activity"/>
    <property type="evidence" value="ECO:0007669"/>
    <property type="project" value="UniProtKB-UniRule"/>
</dbReference>
<dbReference type="InterPro" id="IPR024061">
    <property type="entry name" value="NDT80_DNA-bd_dom"/>
</dbReference>
<dbReference type="OrthoDB" id="4117572at2759"/>
<accession>A0A4T0WUI4</accession>
<gene>
    <name evidence="5" type="ORF">CANINC_005036</name>
</gene>
<dbReference type="InterPro" id="IPR008967">
    <property type="entry name" value="p53-like_TF_DNA-bd_sf"/>
</dbReference>
<dbReference type="Proteomes" id="UP000307173">
    <property type="component" value="Unassembled WGS sequence"/>
</dbReference>
<feature type="compositionally biased region" description="Low complexity" evidence="3">
    <location>
        <begin position="31"/>
        <end position="51"/>
    </location>
</feature>
<dbReference type="AlphaFoldDB" id="A0A4T0WUI4"/>
<evidence type="ECO:0000313" key="6">
    <source>
        <dbReference type="Proteomes" id="UP000307173"/>
    </source>
</evidence>
<feature type="region of interest" description="Disordered" evidence="3">
    <location>
        <begin position="29"/>
        <end position="51"/>
    </location>
</feature>
<name>A0A4T0WUI4_9ASCO</name>
<keyword evidence="6" id="KW-1185">Reference proteome</keyword>
<dbReference type="EMBL" id="SELW01000681">
    <property type="protein sequence ID" value="TID13180.1"/>
    <property type="molecule type" value="Genomic_DNA"/>
</dbReference>
<organism evidence="5 6">
    <name type="scientific">Pichia inconspicua</name>
    <dbReference type="NCBI Taxonomy" id="52247"/>
    <lineage>
        <taxon>Eukaryota</taxon>
        <taxon>Fungi</taxon>
        <taxon>Dikarya</taxon>
        <taxon>Ascomycota</taxon>
        <taxon>Saccharomycotina</taxon>
        <taxon>Pichiomycetes</taxon>
        <taxon>Pichiales</taxon>
        <taxon>Pichiaceae</taxon>
        <taxon>Pichia</taxon>
    </lineage>
</organism>
<evidence type="ECO:0000259" key="4">
    <source>
        <dbReference type="PROSITE" id="PS51517"/>
    </source>
</evidence>
<dbReference type="SUPFAM" id="SSF49417">
    <property type="entry name" value="p53-like transcription factors"/>
    <property type="match status" value="1"/>
</dbReference>
<keyword evidence="1 2" id="KW-0238">DNA-binding</keyword>
<evidence type="ECO:0000256" key="1">
    <source>
        <dbReference type="ARBA" id="ARBA00023125"/>
    </source>
</evidence>
<dbReference type="GO" id="GO:0003677">
    <property type="term" value="F:DNA binding"/>
    <property type="evidence" value="ECO:0007669"/>
    <property type="project" value="UniProtKB-KW"/>
</dbReference>
<protein>
    <recommendedName>
        <fullName evidence="4">NDT80 domain-containing protein</fullName>
    </recommendedName>
</protein>
<feature type="DNA-binding region" description="NDT80" evidence="2">
    <location>
        <begin position="170"/>
        <end position="411"/>
    </location>
</feature>
<evidence type="ECO:0000256" key="3">
    <source>
        <dbReference type="SAM" id="MobiDB-lite"/>
    </source>
</evidence>
<dbReference type="Pfam" id="PF05224">
    <property type="entry name" value="NDT80_PhoG"/>
    <property type="match status" value="1"/>
</dbReference>
<feature type="domain" description="NDT80" evidence="4">
    <location>
        <begin position="170"/>
        <end position="411"/>
    </location>
</feature>
<dbReference type="STRING" id="52247.A0A4T0WUI4"/>
<sequence length="544" mass="62188">MSYNDPSPPTIDDEFASLFLKPMMITPSTKQNQHIQNHQNDQNLQDPDPSQSELEYLTSIDFQHQNDGINIGLSNFAKQLPNDSTISNNLFDFPEMAYLNSMQPSSISPVLANNYKSNSDLAMHFHHLQNFAHASDFKSNYTNINMNDDTIAEEGTIQFQTKRRKKGPLGPTSFLQRTNPNLLFHVANKILKLESNDSNTSDLLLNDNTIIRLEFVTRLFGRLFVSSDVLDTPSDEFIKNSTLYGYRRNSVAVSFTIKVTHSDEEDQGLCINLSSKHNNHCKKIKFELYTSLRKLDAKTDPPQTIHLDERIEFDFIKDNECVKGKRVFIRQAVHEIDTESLKNESSIDLVWDQIRFASATASNKHDAAKFNVIICKVTFLDKDDNTISTKVFESNRVVCRGRNPSFYTDRNEIMIGKIKENSHSQSFVITEKPHDDKSDKEQASESPFSTADVEKSILEEVLETPNLVQKNIVPKSHITKSTTQIPPSSSSSYTYFKVDEHYYLPPVDVGYFPHHVHHNKQVFTSVITTGKNHDGKTHKYNYYI</sequence>
<evidence type="ECO:0000313" key="5">
    <source>
        <dbReference type="EMBL" id="TID13180.1"/>
    </source>
</evidence>
<evidence type="ECO:0000256" key="2">
    <source>
        <dbReference type="PROSITE-ProRule" id="PRU00850"/>
    </source>
</evidence>
<dbReference type="PROSITE" id="PS51517">
    <property type="entry name" value="NDT80"/>
    <property type="match status" value="1"/>
</dbReference>
<comment type="caution">
    <text evidence="5">The sequence shown here is derived from an EMBL/GenBank/DDBJ whole genome shotgun (WGS) entry which is preliminary data.</text>
</comment>